<proteinExistence type="predicted"/>
<feature type="domain" description="Sulfatase N-terminal" evidence="1">
    <location>
        <begin position="81"/>
        <end position="406"/>
    </location>
</feature>
<dbReference type="InterPro" id="IPR000917">
    <property type="entry name" value="Sulfatase_N"/>
</dbReference>
<dbReference type="SUPFAM" id="SSF53649">
    <property type="entry name" value="Alkaline phosphatase-like"/>
    <property type="match status" value="1"/>
</dbReference>
<reference evidence="2 3" key="1">
    <citation type="submission" date="2021-04" db="EMBL/GenBank/DDBJ databases">
        <authorList>
            <person name="Ivanova A."/>
        </authorList>
    </citation>
    <scope>NUCLEOTIDE SEQUENCE [LARGE SCALE GENOMIC DNA]</scope>
    <source>
        <strain evidence="2 3">G18</strain>
    </source>
</reference>
<evidence type="ECO:0000313" key="2">
    <source>
        <dbReference type="EMBL" id="MBP3960970.1"/>
    </source>
</evidence>
<dbReference type="PANTHER" id="PTHR43751:SF2">
    <property type="entry name" value="SULFATASE N-TERMINAL DOMAIN-CONTAINING PROTEIN"/>
    <property type="match status" value="1"/>
</dbReference>
<dbReference type="EMBL" id="JAGKQQ010000002">
    <property type="protein sequence ID" value="MBP3960970.1"/>
    <property type="molecule type" value="Genomic_DNA"/>
</dbReference>
<gene>
    <name evidence="2" type="ORF">J8F10_37590</name>
</gene>
<organism evidence="2 3">
    <name type="scientific">Gemmata palustris</name>
    <dbReference type="NCBI Taxonomy" id="2822762"/>
    <lineage>
        <taxon>Bacteria</taxon>
        <taxon>Pseudomonadati</taxon>
        <taxon>Planctomycetota</taxon>
        <taxon>Planctomycetia</taxon>
        <taxon>Gemmatales</taxon>
        <taxon>Gemmataceae</taxon>
        <taxon>Gemmata</taxon>
    </lineage>
</organism>
<dbReference type="CDD" id="cd16142">
    <property type="entry name" value="ARS_like"/>
    <property type="match status" value="1"/>
</dbReference>
<protein>
    <submittedName>
        <fullName evidence="2">Arylsulfatase</fullName>
    </submittedName>
</protein>
<evidence type="ECO:0000313" key="3">
    <source>
        <dbReference type="Proteomes" id="UP000676565"/>
    </source>
</evidence>
<dbReference type="Pfam" id="PF00884">
    <property type="entry name" value="Sulfatase"/>
    <property type="match status" value="1"/>
</dbReference>
<dbReference type="InterPro" id="IPR052701">
    <property type="entry name" value="GAG_Ulvan_Degrading_Sulfatases"/>
</dbReference>
<dbReference type="Gene3D" id="3.40.720.10">
    <property type="entry name" value="Alkaline Phosphatase, subunit A"/>
    <property type="match status" value="1"/>
</dbReference>
<name>A0ABS5C4T5_9BACT</name>
<comment type="caution">
    <text evidence="2">The sequence shown here is derived from an EMBL/GenBank/DDBJ whole genome shotgun (WGS) entry which is preliminary data.</text>
</comment>
<evidence type="ECO:0000259" key="1">
    <source>
        <dbReference type="Pfam" id="PF00884"/>
    </source>
</evidence>
<sequence>MSNLAVLIALAVGVVSGWAGASGKFDSLLRAEPKATSATTESGACAEDGCCASPDKAAALTAINAHNAKVSANAQKDGKKPNILVIFGDDIGQSNVSAYSRGLMGFTTPNIDRIGAEGGVFVNYYGQQSCTAGRAAFILGQCPFRTGLTKVGMPGAKVGLQKEDPTIAEFLKPLGYTTGQFGKNHLGDRDEFLPTAHGFDEFFGNLYHLNAEQEPENEDYPKDPEFKKKFGPRGVLKCTSDGKITDTGPLTKKRMETVDEEFLAAAKDFIDRSHKADKPFFCWFNSTRMHIFTHLKPASKGKTGLGTQADGMTEHDGMVGELLKQLDDLKIADNTIVVYTTDNGAMKSMWPDGGASPFRSEKDTNWDGAFRVPALVRWPGHIKPGTNFTELFSAEDWLVTLVAAAGGDPNLRESATKGVTAGDKTFKVHLDGYNQLDYLTGKTSKGPRHEFFYFSDDGALVAYRDDRFKYTYQTQNAKGVEVWVQPFTVLRTPQVIDLKSDPYEYSIDASAYYHGWLIDHAYLLLPSVEKVGAYLKTYKDFPPRQRPASFSIDQVIEKLESGLKGK</sequence>
<keyword evidence="3" id="KW-1185">Reference proteome</keyword>
<dbReference type="Gene3D" id="3.30.1120.10">
    <property type="match status" value="1"/>
</dbReference>
<dbReference type="PANTHER" id="PTHR43751">
    <property type="entry name" value="SULFATASE"/>
    <property type="match status" value="1"/>
</dbReference>
<dbReference type="Proteomes" id="UP000676565">
    <property type="component" value="Unassembled WGS sequence"/>
</dbReference>
<dbReference type="InterPro" id="IPR017850">
    <property type="entry name" value="Alkaline_phosphatase_core_sf"/>
</dbReference>
<accession>A0ABS5C4T5</accession>